<evidence type="ECO:0000256" key="3">
    <source>
        <dbReference type="ARBA" id="ARBA00012784"/>
    </source>
</evidence>
<protein>
    <recommendedName>
        <fullName evidence="3">adenosine deaminase</fullName>
        <ecNumber evidence="3">3.5.4.4</ecNumber>
    </recommendedName>
</protein>
<accession>A0A6N2TEK2</accession>
<dbReference type="EMBL" id="CACRSY010000010">
    <property type="protein sequence ID" value="VYT03042.1"/>
    <property type="molecule type" value="Genomic_DNA"/>
</dbReference>
<evidence type="ECO:0000256" key="6">
    <source>
        <dbReference type="ARBA" id="ARBA00022833"/>
    </source>
</evidence>
<evidence type="ECO:0000256" key="5">
    <source>
        <dbReference type="ARBA" id="ARBA00022801"/>
    </source>
</evidence>
<dbReference type="PANTHER" id="PTHR11409">
    <property type="entry name" value="ADENOSINE DEAMINASE"/>
    <property type="match status" value="1"/>
</dbReference>
<dbReference type="SUPFAM" id="SSF51556">
    <property type="entry name" value="Metallo-dependent hydrolases"/>
    <property type="match status" value="1"/>
</dbReference>
<evidence type="ECO:0000313" key="8">
    <source>
        <dbReference type="EMBL" id="VYT03042.1"/>
    </source>
</evidence>
<sequence length="325" mass="36408">MESEKIIKLPKVELHCHLDGSLPMGIIRELLGRDVKKEELQVRDDCRNLAEYLEKFDLPLSCMQTETGLKRTSKAFLESLKQDNIQYVEVRFAPLLSVNESLDCTRVIQSVLEGLEEAKKECGIYYNVIACAMRHHTEEDNLQMMKAARSFLGEGICAVDLAGNEAAFPMENFTELFQKAKKLGLPFTIHAGECGRVENVIEAVKCGASRIGHGIALRGHADAMAMCKEKQIGIEMCPISNLQTKAVASKSEYPMREFLDAGLCVTINTDNRTVSNSSIQKEMEFVQKNYGITDEELVRMTENAVHAAFANDEVKAELVRRLKEV</sequence>
<dbReference type="Gene3D" id="3.20.20.140">
    <property type="entry name" value="Metal-dependent hydrolases"/>
    <property type="match status" value="1"/>
</dbReference>
<dbReference type="InterPro" id="IPR006330">
    <property type="entry name" value="Ado/ade_deaminase"/>
</dbReference>
<dbReference type="InterPro" id="IPR001365">
    <property type="entry name" value="A_deaminase_dom"/>
</dbReference>
<evidence type="ECO:0000256" key="1">
    <source>
        <dbReference type="ARBA" id="ARBA00001947"/>
    </source>
</evidence>
<dbReference type="RefSeq" id="WP_004220517.1">
    <property type="nucleotide sequence ID" value="NZ_CACRSY010000010.1"/>
</dbReference>
<dbReference type="EC" id="3.5.4.4" evidence="3"/>
<dbReference type="AlphaFoldDB" id="A0A6N2TEK2"/>
<comment type="cofactor">
    <cofactor evidence="1">
        <name>Zn(2+)</name>
        <dbReference type="ChEBI" id="CHEBI:29105"/>
    </cofactor>
</comment>
<proteinExistence type="inferred from homology"/>
<dbReference type="InterPro" id="IPR032466">
    <property type="entry name" value="Metal_Hydrolase"/>
</dbReference>
<reference evidence="8" key="1">
    <citation type="submission" date="2019-11" db="EMBL/GenBank/DDBJ databases">
        <authorList>
            <person name="Feng L."/>
        </authorList>
    </citation>
    <scope>NUCLEOTIDE SEQUENCE</scope>
    <source>
        <strain evidence="8">BhanseniiLFYP23</strain>
    </source>
</reference>
<comment type="similarity">
    <text evidence="2">Belongs to the metallo-dependent hydrolases superfamily. Adenosine and AMP deaminases family.</text>
</comment>
<dbReference type="NCBIfam" id="TIGR01430">
    <property type="entry name" value="aden_deam"/>
    <property type="match status" value="1"/>
</dbReference>
<keyword evidence="5 8" id="KW-0378">Hydrolase</keyword>
<organism evidence="8">
    <name type="scientific">Blautia hansenii</name>
    <name type="common">Ruminococcus hansenii</name>
    <dbReference type="NCBI Taxonomy" id="1322"/>
    <lineage>
        <taxon>Bacteria</taxon>
        <taxon>Bacillati</taxon>
        <taxon>Bacillota</taxon>
        <taxon>Clostridia</taxon>
        <taxon>Lachnospirales</taxon>
        <taxon>Lachnospiraceae</taxon>
        <taxon>Blautia</taxon>
    </lineage>
</organism>
<dbReference type="GO" id="GO:0046872">
    <property type="term" value="F:metal ion binding"/>
    <property type="evidence" value="ECO:0007669"/>
    <property type="project" value="UniProtKB-KW"/>
</dbReference>
<evidence type="ECO:0000256" key="4">
    <source>
        <dbReference type="ARBA" id="ARBA00022723"/>
    </source>
</evidence>
<evidence type="ECO:0000256" key="2">
    <source>
        <dbReference type="ARBA" id="ARBA00006676"/>
    </source>
</evidence>
<feature type="domain" description="Adenosine deaminase" evidence="7">
    <location>
        <begin position="10"/>
        <end position="324"/>
    </location>
</feature>
<name>A0A6N2TEK2_BLAHA</name>
<keyword evidence="6" id="KW-0862">Zinc</keyword>
<gene>
    <name evidence="8" type="ORF">BHLFYP23_02524</name>
</gene>
<dbReference type="PANTHER" id="PTHR11409:SF43">
    <property type="entry name" value="ADENOSINE DEAMINASE"/>
    <property type="match status" value="1"/>
</dbReference>
<dbReference type="GO" id="GO:0005829">
    <property type="term" value="C:cytosol"/>
    <property type="evidence" value="ECO:0007669"/>
    <property type="project" value="TreeGrafter"/>
</dbReference>
<dbReference type="GO" id="GO:0006154">
    <property type="term" value="P:adenosine catabolic process"/>
    <property type="evidence" value="ECO:0007669"/>
    <property type="project" value="TreeGrafter"/>
</dbReference>
<keyword evidence="4" id="KW-0479">Metal-binding</keyword>
<dbReference type="GO" id="GO:0004000">
    <property type="term" value="F:adenosine deaminase activity"/>
    <property type="evidence" value="ECO:0007669"/>
    <property type="project" value="UniProtKB-ARBA"/>
</dbReference>
<dbReference type="Pfam" id="PF00962">
    <property type="entry name" value="A_deaminase"/>
    <property type="match status" value="1"/>
</dbReference>
<dbReference type="GO" id="GO:0043103">
    <property type="term" value="P:hypoxanthine salvage"/>
    <property type="evidence" value="ECO:0007669"/>
    <property type="project" value="TreeGrafter"/>
</dbReference>
<dbReference type="GO" id="GO:0046103">
    <property type="term" value="P:inosine biosynthetic process"/>
    <property type="evidence" value="ECO:0007669"/>
    <property type="project" value="TreeGrafter"/>
</dbReference>
<evidence type="ECO:0000259" key="7">
    <source>
        <dbReference type="Pfam" id="PF00962"/>
    </source>
</evidence>